<comment type="caution">
    <text evidence="3">The sequence shown here is derived from an EMBL/GenBank/DDBJ whole genome shotgun (WGS) entry which is preliminary data.</text>
</comment>
<dbReference type="Proteomes" id="UP000036780">
    <property type="component" value="Unassembled WGS sequence"/>
</dbReference>
<evidence type="ECO:0000313" key="4">
    <source>
        <dbReference type="Proteomes" id="UP000036780"/>
    </source>
</evidence>
<protein>
    <recommendedName>
        <fullName evidence="2">Phage head morphogenesis domain-containing protein</fullName>
    </recommendedName>
</protein>
<dbReference type="RefSeq" id="WP_050349945.1">
    <property type="nucleotide sequence ID" value="NZ_CP073011.1"/>
</dbReference>
<dbReference type="NCBIfam" id="TIGR01641">
    <property type="entry name" value="phageSPP1_gp7"/>
    <property type="match status" value="1"/>
</dbReference>
<keyword evidence="1" id="KW-0175">Coiled coil</keyword>
<dbReference type="PATRIC" id="fig|1473.5.peg.3386"/>
<accession>A0A0L0QV75</accession>
<reference evidence="4" key="1">
    <citation type="submission" date="2015-07" db="EMBL/GenBank/DDBJ databases">
        <title>Fjat-10053 dsm26.</title>
        <authorList>
            <person name="Liu B."/>
            <person name="Wang J."/>
            <person name="Zhu Y."/>
            <person name="Liu G."/>
            <person name="Chen Q."/>
            <person name="Chen Z."/>
            <person name="Lan J."/>
            <person name="Che J."/>
            <person name="Ge C."/>
            <person name="Shi H."/>
            <person name="Pan Z."/>
            <person name="Liu X."/>
        </authorList>
    </citation>
    <scope>NUCLEOTIDE SEQUENCE [LARGE SCALE GENOMIC DNA]</scope>
    <source>
        <strain evidence="4">DSM 26</strain>
    </source>
</reference>
<gene>
    <name evidence="3" type="ORF">AFK71_02295</name>
</gene>
<dbReference type="AlphaFoldDB" id="A0A0L0QV75"/>
<feature type="coiled-coil region" evidence="1">
    <location>
        <begin position="14"/>
        <end position="48"/>
    </location>
</feature>
<keyword evidence="4" id="KW-1185">Reference proteome</keyword>
<dbReference type="InterPro" id="IPR006528">
    <property type="entry name" value="Phage_head_morphogenesis_dom"/>
</dbReference>
<dbReference type="GeneID" id="66869376"/>
<feature type="domain" description="Phage head morphogenesis" evidence="2">
    <location>
        <begin position="189"/>
        <end position="289"/>
    </location>
</feature>
<dbReference type="Pfam" id="PF04233">
    <property type="entry name" value="Phage_Mu_F"/>
    <property type="match status" value="1"/>
</dbReference>
<evidence type="ECO:0000259" key="2">
    <source>
        <dbReference type="Pfam" id="PF04233"/>
    </source>
</evidence>
<proteinExistence type="predicted"/>
<evidence type="ECO:0000256" key="1">
    <source>
        <dbReference type="SAM" id="Coils"/>
    </source>
</evidence>
<dbReference type="EMBL" id="LGTO01000002">
    <property type="protein sequence ID" value="KNE22471.1"/>
    <property type="molecule type" value="Genomic_DNA"/>
</dbReference>
<evidence type="ECO:0000313" key="3">
    <source>
        <dbReference type="EMBL" id="KNE22471.1"/>
    </source>
</evidence>
<dbReference type="OrthoDB" id="9765386at2"/>
<name>A0A0L0QV75_VIRPA</name>
<organism evidence="3 4">
    <name type="scientific">Virgibacillus pantothenticus</name>
    <dbReference type="NCBI Taxonomy" id="1473"/>
    <lineage>
        <taxon>Bacteria</taxon>
        <taxon>Bacillati</taxon>
        <taxon>Bacillota</taxon>
        <taxon>Bacilli</taxon>
        <taxon>Bacillales</taxon>
        <taxon>Bacillaceae</taxon>
        <taxon>Virgibacillus</taxon>
    </lineage>
</organism>
<sequence length="307" mass="36213">MNNYWRKREEKHIRENQMNDARIAKRLAEKHEEAMQEIQKEIEAFYGRYADREGISMDIARKRVNKLDIDEYAKKAKRYVKEKNFTPKANEEMRLYNVTMKINRLQLLKAYVRLELIGMTSQNQRIIEEEMIKNVLKEYERQAGILGKSLMYNEKKAKVIVNESFLSSTWSERLWGDQEALREELDILLNKGVRQGKHPTVLAKDLRKRFDVSRFNAERLLVTELARVDTSVQKDSFKQGGYDQYEYVAKIDDRTTKKCRGLDGKIFNVKDMQPGENAPPMHPFCRSSIAAYVSREEFEADLVRRGL</sequence>